<evidence type="ECO:0000313" key="2">
    <source>
        <dbReference type="Proteomes" id="UP000678679"/>
    </source>
</evidence>
<reference evidence="1 2" key="1">
    <citation type="submission" date="2021-05" db="EMBL/GenBank/DDBJ databases">
        <title>Comparative genomic studies on the polysaccharide-degrading batcterial strains of the Flammeovirga genus.</title>
        <authorList>
            <person name="Zewei F."/>
            <person name="Zheng Z."/>
            <person name="Yu L."/>
            <person name="Ruyue G."/>
            <person name="Yanhong M."/>
            <person name="Yuanyuan C."/>
            <person name="Jingyan G."/>
            <person name="Wenjun H."/>
        </authorList>
    </citation>
    <scope>NUCLEOTIDE SEQUENCE [LARGE SCALE GENOMIC DNA]</scope>
    <source>
        <strain evidence="1 2">NBRC:100898</strain>
    </source>
</reference>
<accession>A0AAX1N2U4</accession>
<evidence type="ECO:0000313" key="1">
    <source>
        <dbReference type="EMBL" id="QWG01903.1"/>
    </source>
</evidence>
<dbReference type="EMBL" id="CP076132">
    <property type="protein sequence ID" value="QWG01903.1"/>
    <property type="molecule type" value="Genomic_DNA"/>
</dbReference>
<dbReference type="AlphaFoldDB" id="A0AAX1N2U4"/>
<protein>
    <submittedName>
        <fullName evidence="1">Uncharacterized protein</fullName>
    </submittedName>
</protein>
<dbReference type="Proteomes" id="UP000678679">
    <property type="component" value="Chromosome 1"/>
</dbReference>
<gene>
    <name evidence="1" type="ORF">KMW28_20075</name>
</gene>
<sequence>MSYYSKSGRFFYLLLLCTSIFLFQSCSKEEDVPSKPDLTSDFVLSVDRPNSFLRGSETLKISISSEKELSFDMNEVTLTNGSTTLETSLTNNSDSYAIEFDSKQLEEGFQQLSLEVILKSDDLDENISLKEVFEVEVDNYLPVYQYLSGYVDNLGVHEEENEVEDEDYYLNYQYDYEKQVYFADDKKNPISEVYDVSTFNDKIKIEIPESNESQNFFFVDATRRKIEYRSNPDNYSATLSTLLTYNNITSADLEEQIYGGEVNSNDIKIVIKVANAVIDNSILSRNFVDPKTEGDYTYYDIVSVGLNFHNIITDVYTIYSNDYSKGISILPILYSDNTEIVIEESDLKDAIQSGYYDISQFFPSTFGVIDLNGEEVYYSNFIRKNTSEGVISYVYLPKDSEIKTFSLSKFVVDYDNFMDYYSTILSNTLMIDWSRTDFITNINHELYQKDGIYSITRKDFMYDEDLLILEGIFNTGMEGKFTLSSNVIIKSAPGDSAVELDISSGIKANEVFNKHFENISSNSINRIISTYERNSIPRKEGYYRINENLQLN</sequence>
<proteinExistence type="predicted"/>
<organism evidence="1 2">
    <name type="scientific">Flammeovirga yaeyamensis</name>
    <dbReference type="NCBI Taxonomy" id="367791"/>
    <lineage>
        <taxon>Bacteria</taxon>
        <taxon>Pseudomonadati</taxon>
        <taxon>Bacteroidota</taxon>
        <taxon>Cytophagia</taxon>
        <taxon>Cytophagales</taxon>
        <taxon>Flammeovirgaceae</taxon>
        <taxon>Flammeovirga</taxon>
    </lineage>
</organism>
<keyword evidence="2" id="KW-1185">Reference proteome</keyword>
<name>A0AAX1N2U4_9BACT</name>
<dbReference type="RefSeq" id="WP_169666340.1">
    <property type="nucleotide sequence ID" value="NZ_CP076132.1"/>
</dbReference>
<dbReference type="PROSITE" id="PS51257">
    <property type="entry name" value="PROKAR_LIPOPROTEIN"/>
    <property type="match status" value="1"/>
</dbReference>
<dbReference type="KEGG" id="fya:KMW28_20075"/>